<dbReference type="Proteomes" id="UP001595665">
    <property type="component" value="Unassembled WGS sequence"/>
</dbReference>
<accession>A0ABV7PP47</accession>
<proteinExistence type="predicted"/>
<keyword evidence="2" id="KW-1185">Reference proteome</keyword>
<dbReference type="Pfam" id="PF14022">
    <property type="entry name" value="DUF4238"/>
    <property type="match status" value="1"/>
</dbReference>
<evidence type="ECO:0000313" key="2">
    <source>
        <dbReference type="Proteomes" id="UP001595665"/>
    </source>
</evidence>
<dbReference type="EMBL" id="JBHRVV010000001">
    <property type="protein sequence ID" value="MFC3459719.1"/>
    <property type="molecule type" value="Genomic_DNA"/>
</dbReference>
<protein>
    <submittedName>
        <fullName evidence="1">DUF4238 domain-containing protein</fullName>
    </submittedName>
</protein>
<organism evidence="1 2">
    <name type="scientific">Massilia haematophila</name>
    <dbReference type="NCBI Taxonomy" id="457923"/>
    <lineage>
        <taxon>Bacteria</taxon>
        <taxon>Pseudomonadati</taxon>
        <taxon>Pseudomonadota</taxon>
        <taxon>Betaproteobacteria</taxon>
        <taxon>Burkholderiales</taxon>
        <taxon>Oxalobacteraceae</taxon>
        <taxon>Telluria group</taxon>
        <taxon>Massilia</taxon>
    </lineage>
</organism>
<dbReference type="RefSeq" id="WP_379736336.1">
    <property type="nucleotide sequence ID" value="NZ_JBHRVV010000001.1"/>
</dbReference>
<sequence length="287" mass="32783">MGNHYIPRAYLRMFANNSGGVWFHDRKTLKSHATTVENIGAEVGMYSDAVEENLNLQVEQPTLPVFQKVLSKQALSNAERSTLAKYITVMWKRVPTGRERALKRMPSVADEVHDNLMSEIDALIEAEPTFRVRGEEVRSKAKAYIERVKEAPPAHLWYDSFNLTDEGSVEDALLSMNWVFLYSGKQQYLTSDNPVFFFEHEGIGSPLSELTFPISSSIALWATRHPVQNGLYVDAVGAAVKQINRRTAYNSKRFVFSKENEPWIMPFVSKGEWVLERLLWQRPGAQR</sequence>
<reference evidence="2" key="1">
    <citation type="journal article" date="2019" name="Int. J. Syst. Evol. Microbiol.">
        <title>The Global Catalogue of Microorganisms (GCM) 10K type strain sequencing project: providing services to taxonomists for standard genome sequencing and annotation.</title>
        <authorList>
            <consortium name="The Broad Institute Genomics Platform"/>
            <consortium name="The Broad Institute Genome Sequencing Center for Infectious Disease"/>
            <person name="Wu L."/>
            <person name="Ma J."/>
        </authorList>
    </citation>
    <scope>NUCLEOTIDE SEQUENCE [LARGE SCALE GENOMIC DNA]</scope>
    <source>
        <strain evidence="2">CCM 7480</strain>
    </source>
</reference>
<gene>
    <name evidence="1" type="ORF">ACFOPH_15900</name>
</gene>
<name>A0ABV7PP47_9BURK</name>
<evidence type="ECO:0000313" key="1">
    <source>
        <dbReference type="EMBL" id="MFC3459719.1"/>
    </source>
</evidence>
<dbReference type="InterPro" id="IPR025332">
    <property type="entry name" value="DUF4238"/>
</dbReference>
<comment type="caution">
    <text evidence="1">The sequence shown here is derived from an EMBL/GenBank/DDBJ whole genome shotgun (WGS) entry which is preliminary data.</text>
</comment>